<dbReference type="AlphaFoldDB" id="A0A087UHE5"/>
<comment type="similarity">
    <text evidence="1">Belongs to the N-acetylmuramoyl-L-alanine amidase 2 family.</text>
</comment>
<dbReference type="GO" id="GO:0008270">
    <property type="term" value="F:zinc ion binding"/>
    <property type="evidence" value="ECO:0007669"/>
    <property type="project" value="InterPro"/>
</dbReference>
<sequence>MKYSHIQVYWIILANTLHTFHCCYAPQNVESNVACDALSPYLVNRTMWKSKEPSGIIECLTSPVDYIIIHHTALRGCTTTETCIKRTKKLQKIHKKIKKWRDIGYHFLIGGDGRVYEGRPWQRVGAHTKYHNRNSISIAFVGNYDKICPTDEMVSLVPKIVYCGTEKGYVKKNFQVIGHRDAYCTSCPGDSLYDLIKQWPPFPSEVPIPSYTCDANTNTTEAPDPESTDVTEEPDTETEESIPVSDTQNELTTPTPRSVYYYILVPP</sequence>
<dbReference type="CDD" id="cd06583">
    <property type="entry name" value="PGRP"/>
    <property type="match status" value="1"/>
</dbReference>
<gene>
    <name evidence="7" type="ORF">X975_08647</name>
</gene>
<evidence type="ECO:0000256" key="3">
    <source>
        <dbReference type="ARBA" id="ARBA00022859"/>
    </source>
</evidence>
<feature type="domain" description="N-acetylmuramoyl-L-alanine amidase" evidence="5">
    <location>
        <begin position="54"/>
        <end position="189"/>
    </location>
</feature>
<dbReference type="STRING" id="407821.A0A087UHE5"/>
<dbReference type="PANTHER" id="PTHR11022">
    <property type="entry name" value="PEPTIDOGLYCAN RECOGNITION PROTEIN"/>
    <property type="match status" value="1"/>
</dbReference>
<keyword evidence="2" id="KW-0399">Innate immunity</keyword>
<proteinExistence type="inferred from homology"/>
<dbReference type="InterPro" id="IPR036505">
    <property type="entry name" value="Amidase/PGRP_sf"/>
</dbReference>
<dbReference type="OMA" id="YKVIKQW"/>
<dbReference type="SUPFAM" id="SSF55846">
    <property type="entry name" value="N-acetylmuramoyl-L-alanine amidase-like"/>
    <property type="match status" value="1"/>
</dbReference>
<dbReference type="OrthoDB" id="10001926at2759"/>
<dbReference type="InterPro" id="IPR002502">
    <property type="entry name" value="Amidase_domain"/>
</dbReference>
<evidence type="ECO:0000313" key="7">
    <source>
        <dbReference type="EMBL" id="KFM76784.1"/>
    </source>
</evidence>
<dbReference type="InterPro" id="IPR006619">
    <property type="entry name" value="PGRP_domain_met/bac"/>
</dbReference>
<evidence type="ECO:0000256" key="2">
    <source>
        <dbReference type="ARBA" id="ARBA00022588"/>
    </source>
</evidence>
<feature type="region of interest" description="Disordered" evidence="4">
    <location>
        <begin position="210"/>
        <end position="253"/>
    </location>
</feature>
<feature type="non-terminal residue" evidence="7">
    <location>
        <position position="267"/>
    </location>
</feature>
<evidence type="ECO:0000256" key="1">
    <source>
        <dbReference type="ARBA" id="ARBA00007553"/>
    </source>
</evidence>
<feature type="compositionally biased region" description="Polar residues" evidence="4">
    <location>
        <begin position="244"/>
        <end position="253"/>
    </location>
</feature>
<keyword evidence="8" id="KW-1185">Reference proteome</keyword>
<dbReference type="InterPro" id="IPR015510">
    <property type="entry name" value="PGRP"/>
</dbReference>
<dbReference type="GO" id="GO:0045087">
    <property type="term" value="P:innate immune response"/>
    <property type="evidence" value="ECO:0007669"/>
    <property type="project" value="UniProtKB-KW"/>
</dbReference>
<dbReference type="PANTHER" id="PTHR11022:SF41">
    <property type="entry name" value="PEPTIDOGLYCAN-RECOGNITION PROTEIN LC-RELATED"/>
    <property type="match status" value="1"/>
</dbReference>
<dbReference type="SMART" id="SM00701">
    <property type="entry name" value="PGRP"/>
    <property type="match status" value="1"/>
</dbReference>
<dbReference type="EMBL" id="KK119796">
    <property type="protein sequence ID" value="KFM76784.1"/>
    <property type="molecule type" value="Genomic_DNA"/>
</dbReference>
<evidence type="ECO:0000256" key="4">
    <source>
        <dbReference type="SAM" id="MobiDB-lite"/>
    </source>
</evidence>
<dbReference type="GO" id="GO:0009253">
    <property type="term" value="P:peptidoglycan catabolic process"/>
    <property type="evidence" value="ECO:0007669"/>
    <property type="project" value="InterPro"/>
</dbReference>
<dbReference type="SMART" id="SM00644">
    <property type="entry name" value="Ami_2"/>
    <property type="match status" value="1"/>
</dbReference>
<dbReference type="FunFam" id="3.40.80.10:FF:000001">
    <property type="entry name" value="Peptidoglycan recognition protein 1"/>
    <property type="match status" value="1"/>
</dbReference>
<evidence type="ECO:0000313" key="8">
    <source>
        <dbReference type="Proteomes" id="UP000054359"/>
    </source>
</evidence>
<dbReference type="Proteomes" id="UP000054359">
    <property type="component" value="Unassembled WGS sequence"/>
</dbReference>
<name>A0A087UHE5_STEMI</name>
<protein>
    <submittedName>
        <fullName evidence="7">Peptidoglycan-recognition protein SB1</fullName>
    </submittedName>
</protein>
<accession>A0A087UHE5</accession>
<dbReference type="GO" id="GO:0008745">
    <property type="term" value="F:N-acetylmuramoyl-L-alanine amidase activity"/>
    <property type="evidence" value="ECO:0007669"/>
    <property type="project" value="InterPro"/>
</dbReference>
<feature type="compositionally biased region" description="Acidic residues" evidence="4">
    <location>
        <begin position="223"/>
        <end position="240"/>
    </location>
</feature>
<dbReference type="Pfam" id="PF01510">
    <property type="entry name" value="Amidase_2"/>
    <property type="match status" value="1"/>
</dbReference>
<dbReference type="Gene3D" id="3.40.80.10">
    <property type="entry name" value="Peptidoglycan recognition protein-like"/>
    <property type="match status" value="1"/>
</dbReference>
<feature type="domain" description="Peptidoglycan recognition protein family" evidence="6">
    <location>
        <begin position="40"/>
        <end position="183"/>
    </location>
</feature>
<evidence type="ECO:0000259" key="6">
    <source>
        <dbReference type="SMART" id="SM00701"/>
    </source>
</evidence>
<reference evidence="7 8" key="1">
    <citation type="submission" date="2013-11" db="EMBL/GenBank/DDBJ databases">
        <title>Genome sequencing of Stegodyphus mimosarum.</title>
        <authorList>
            <person name="Bechsgaard J."/>
        </authorList>
    </citation>
    <scope>NUCLEOTIDE SEQUENCE [LARGE SCALE GENOMIC DNA]</scope>
</reference>
<evidence type="ECO:0000259" key="5">
    <source>
        <dbReference type="SMART" id="SM00644"/>
    </source>
</evidence>
<organism evidence="7 8">
    <name type="scientific">Stegodyphus mimosarum</name>
    <name type="common">African social velvet spider</name>
    <dbReference type="NCBI Taxonomy" id="407821"/>
    <lineage>
        <taxon>Eukaryota</taxon>
        <taxon>Metazoa</taxon>
        <taxon>Ecdysozoa</taxon>
        <taxon>Arthropoda</taxon>
        <taxon>Chelicerata</taxon>
        <taxon>Arachnida</taxon>
        <taxon>Araneae</taxon>
        <taxon>Araneomorphae</taxon>
        <taxon>Entelegynae</taxon>
        <taxon>Eresoidea</taxon>
        <taxon>Eresidae</taxon>
        <taxon>Stegodyphus</taxon>
    </lineage>
</organism>
<keyword evidence="3" id="KW-0391">Immunity</keyword>